<evidence type="ECO:0000313" key="3">
    <source>
        <dbReference type="Proteomes" id="UP000694257"/>
    </source>
</evidence>
<evidence type="ECO:0000256" key="1">
    <source>
        <dbReference type="SAM" id="Phobius"/>
    </source>
</evidence>
<gene>
    <name evidence="2" type="ORF">KV110_22105</name>
</gene>
<dbReference type="Proteomes" id="UP000694257">
    <property type="component" value="Chromosome"/>
</dbReference>
<reference evidence="2 3" key="1">
    <citation type="submission" date="2021-07" db="EMBL/GenBank/DDBJ databases">
        <title>Whole Genome Sequence of Nocardia Iowensis.</title>
        <authorList>
            <person name="Lamm A."/>
            <person name="Collins-Fairclough A.M."/>
            <person name="Bunk B."/>
            <person name="Sproer C."/>
        </authorList>
    </citation>
    <scope>NUCLEOTIDE SEQUENCE [LARGE SCALE GENOMIC DNA]</scope>
    <source>
        <strain evidence="2 3">NRRL 5646</strain>
    </source>
</reference>
<keyword evidence="1" id="KW-0472">Membrane</keyword>
<feature type="transmembrane region" description="Helical" evidence="1">
    <location>
        <begin position="64"/>
        <end position="85"/>
    </location>
</feature>
<sequence length="101" mass="10916">MVFTCALIGIALFLCVHFDRIPFVGDLTGPDQLLTLVIGAMLLTGSLAVWAIKTLYVVGREQRWSWKIAAVPVAVLAALIVGWAVEPAGFDSARQSMEART</sequence>
<dbReference type="EMBL" id="CP078145">
    <property type="protein sequence ID" value="QXN88301.1"/>
    <property type="molecule type" value="Genomic_DNA"/>
</dbReference>
<proteinExistence type="predicted"/>
<accession>A0ABX8RG15</accession>
<dbReference type="RefSeq" id="WP_218469184.1">
    <property type="nucleotide sequence ID" value="NZ_BAABJN010000008.1"/>
</dbReference>
<keyword evidence="3" id="KW-1185">Reference proteome</keyword>
<protein>
    <submittedName>
        <fullName evidence="2">Uncharacterized protein</fullName>
    </submittedName>
</protein>
<name>A0ABX8RG15_NOCIO</name>
<organism evidence="2 3">
    <name type="scientific">Nocardia iowensis</name>
    <dbReference type="NCBI Taxonomy" id="204891"/>
    <lineage>
        <taxon>Bacteria</taxon>
        <taxon>Bacillati</taxon>
        <taxon>Actinomycetota</taxon>
        <taxon>Actinomycetes</taxon>
        <taxon>Mycobacteriales</taxon>
        <taxon>Nocardiaceae</taxon>
        <taxon>Nocardia</taxon>
    </lineage>
</organism>
<evidence type="ECO:0000313" key="2">
    <source>
        <dbReference type="EMBL" id="QXN88301.1"/>
    </source>
</evidence>
<feature type="transmembrane region" description="Helical" evidence="1">
    <location>
        <begin position="34"/>
        <end position="52"/>
    </location>
</feature>
<keyword evidence="1" id="KW-1133">Transmembrane helix</keyword>
<keyword evidence="1" id="KW-0812">Transmembrane</keyword>